<keyword evidence="3" id="KW-0804">Transcription</keyword>
<keyword evidence="2" id="KW-0238">DNA-binding</keyword>
<feature type="transmembrane region" description="Helical" evidence="4">
    <location>
        <begin position="362"/>
        <end position="378"/>
    </location>
</feature>
<dbReference type="PROSITE" id="PS00622">
    <property type="entry name" value="HTH_LUXR_1"/>
    <property type="match status" value="1"/>
</dbReference>
<keyword evidence="4" id="KW-1133">Transmembrane helix</keyword>
<dbReference type="AlphaFoldDB" id="A0A0U1L453"/>
<protein>
    <recommendedName>
        <fullName evidence="5">HTH luxR-type domain-containing protein</fullName>
    </recommendedName>
</protein>
<organism evidence="6 7">
    <name type="scientific">Sporomusa ovata</name>
    <dbReference type="NCBI Taxonomy" id="2378"/>
    <lineage>
        <taxon>Bacteria</taxon>
        <taxon>Bacillati</taxon>
        <taxon>Bacillota</taxon>
        <taxon>Negativicutes</taxon>
        <taxon>Selenomonadales</taxon>
        <taxon>Sporomusaceae</taxon>
        <taxon>Sporomusa</taxon>
    </lineage>
</organism>
<dbReference type="Gene3D" id="1.10.10.10">
    <property type="entry name" value="Winged helix-like DNA-binding domain superfamily/Winged helix DNA-binding domain"/>
    <property type="match status" value="1"/>
</dbReference>
<feature type="transmembrane region" description="Helical" evidence="4">
    <location>
        <begin position="328"/>
        <end position="350"/>
    </location>
</feature>
<accession>A0A0U1L453</accession>
<dbReference type="GO" id="GO:0003677">
    <property type="term" value="F:DNA binding"/>
    <property type="evidence" value="ECO:0007669"/>
    <property type="project" value="UniProtKB-KW"/>
</dbReference>
<dbReference type="InterPro" id="IPR036388">
    <property type="entry name" value="WH-like_DNA-bd_sf"/>
</dbReference>
<feature type="transmembrane region" description="Helical" evidence="4">
    <location>
        <begin position="292"/>
        <end position="316"/>
    </location>
</feature>
<feature type="transmembrane region" description="Helical" evidence="4">
    <location>
        <begin position="110"/>
        <end position="130"/>
    </location>
</feature>
<sequence>MADGESGKSFFPIDKLDQRQLSVIMFSLFSSWQLAFLFEGQVLYALASSFGIDARNLIFGAIAALLAGLSFWGFIIKTSQAAKWLMLFSFAFFIPATGVFFFYPSILWQAALFFSSFLAGGCVAVWGFFYKSCTPPHERLKTAAEVLIYSNMLMIFINMTAIHLSLYSGLSLSMLMLGGALLLAFQLPADDRVTPPGKAKMAVSVAKPLALLCLFITVITINSGLMYQVINPAFAHHRWLVSWYWAVPYIVALYVMKNLRRQANRTYILYVAIAMIGFAFISFMTVDRSTGSYLLVNTLMLGACGIYDLFWWSILGEMLDFAQNPAKIFGVGLSANVLGVLLGGLIGNAITVSALPSHNSSALALAVVCVTLVILPPLHKHLSVLLKDHAYLTVLPEMPSEPQSSMANSNVLLGRLTDREKEIAALLLQGKTYRIIAGELALSENTVKTHIKNIYAKYEIQSRAQLIKLMLEDQYPAQK</sequence>
<proteinExistence type="predicted"/>
<evidence type="ECO:0000259" key="5">
    <source>
        <dbReference type="PROSITE" id="PS50043"/>
    </source>
</evidence>
<dbReference type="CDD" id="cd06170">
    <property type="entry name" value="LuxR_C_like"/>
    <property type="match status" value="1"/>
</dbReference>
<feature type="transmembrane region" description="Helical" evidence="4">
    <location>
        <begin position="142"/>
        <end position="164"/>
    </location>
</feature>
<evidence type="ECO:0000256" key="3">
    <source>
        <dbReference type="ARBA" id="ARBA00023163"/>
    </source>
</evidence>
<dbReference type="GO" id="GO:0006355">
    <property type="term" value="P:regulation of DNA-templated transcription"/>
    <property type="evidence" value="ECO:0007669"/>
    <property type="project" value="InterPro"/>
</dbReference>
<evidence type="ECO:0000313" key="7">
    <source>
        <dbReference type="Proteomes" id="UP000049855"/>
    </source>
</evidence>
<feature type="transmembrane region" description="Helical" evidence="4">
    <location>
        <begin position="267"/>
        <end position="286"/>
    </location>
</feature>
<gene>
    <name evidence="6" type="ORF">SpAn4DRAFT_0561</name>
</gene>
<dbReference type="PANTHER" id="PTHR44688">
    <property type="entry name" value="DNA-BINDING TRANSCRIPTIONAL ACTIVATOR DEVR_DOSR"/>
    <property type="match status" value="1"/>
</dbReference>
<keyword evidence="4" id="KW-0812">Transmembrane</keyword>
<feature type="transmembrane region" description="Helical" evidence="4">
    <location>
        <begin position="58"/>
        <end position="77"/>
    </location>
</feature>
<dbReference type="InterPro" id="IPR000792">
    <property type="entry name" value="Tscrpt_reg_LuxR_C"/>
</dbReference>
<evidence type="ECO:0000256" key="2">
    <source>
        <dbReference type="ARBA" id="ARBA00023125"/>
    </source>
</evidence>
<dbReference type="PANTHER" id="PTHR44688:SF16">
    <property type="entry name" value="DNA-BINDING TRANSCRIPTIONAL ACTIVATOR DEVR_DOSR"/>
    <property type="match status" value="1"/>
</dbReference>
<dbReference type="EMBL" id="CTRP01000014">
    <property type="protein sequence ID" value="CQR74099.1"/>
    <property type="molecule type" value="Genomic_DNA"/>
</dbReference>
<feature type="transmembrane region" description="Helical" evidence="4">
    <location>
        <begin position="21"/>
        <end position="38"/>
    </location>
</feature>
<feature type="domain" description="HTH luxR-type" evidence="5">
    <location>
        <begin position="409"/>
        <end position="474"/>
    </location>
</feature>
<dbReference type="InterPro" id="IPR016032">
    <property type="entry name" value="Sig_transdc_resp-reg_C-effctor"/>
</dbReference>
<dbReference type="SUPFAM" id="SSF46894">
    <property type="entry name" value="C-terminal effector domain of the bipartite response regulators"/>
    <property type="match status" value="1"/>
</dbReference>
<keyword evidence="7" id="KW-1185">Reference proteome</keyword>
<evidence type="ECO:0000313" key="6">
    <source>
        <dbReference type="EMBL" id="CQR74099.1"/>
    </source>
</evidence>
<feature type="transmembrane region" description="Helical" evidence="4">
    <location>
        <begin position="84"/>
        <end position="104"/>
    </location>
</feature>
<dbReference type="Pfam" id="PF00196">
    <property type="entry name" value="GerE"/>
    <property type="match status" value="1"/>
</dbReference>
<dbReference type="SMART" id="SM00421">
    <property type="entry name" value="HTH_LUXR"/>
    <property type="match status" value="1"/>
</dbReference>
<dbReference type="PROSITE" id="PS50043">
    <property type="entry name" value="HTH_LUXR_2"/>
    <property type="match status" value="1"/>
</dbReference>
<dbReference type="RefSeq" id="WP_201767344.1">
    <property type="nucleotide sequence ID" value="NZ_CTRP01000014.1"/>
</dbReference>
<feature type="transmembrane region" description="Helical" evidence="4">
    <location>
        <begin position="170"/>
        <end position="189"/>
    </location>
</feature>
<keyword evidence="4" id="KW-0472">Membrane</keyword>
<reference evidence="7" key="1">
    <citation type="submission" date="2015-03" db="EMBL/GenBank/DDBJ databases">
        <authorList>
            <person name="Nijsse Bart"/>
        </authorList>
    </citation>
    <scope>NUCLEOTIDE SEQUENCE [LARGE SCALE GENOMIC DNA]</scope>
</reference>
<feature type="transmembrane region" description="Helical" evidence="4">
    <location>
        <begin position="236"/>
        <end position="255"/>
    </location>
</feature>
<dbReference type="PRINTS" id="PR00038">
    <property type="entry name" value="HTHLUXR"/>
</dbReference>
<evidence type="ECO:0000256" key="1">
    <source>
        <dbReference type="ARBA" id="ARBA00023015"/>
    </source>
</evidence>
<keyword evidence="1" id="KW-0805">Transcription regulation</keyword>
<feature type="transmembrane region" description="Helical" evidence="4">
    <location>
        <begin position="209"/>
        <end position="230"/>
    </location>
</feature>
<evidence type="ECO:0000256" key="4">
    <source>
        <dbReference type="SAM" id="Phobius"/>
    </source>
</evidence>
<dbReference type="Proteomes" id="UP000049855">
    <property type="component" value="Unassembled WGS sequence"/>
</dbReference>
<name>A0A0U1L453_9FIRM</name>